<dbReference type="SUPFAM" id="SSF52540">
    <property type="entry name" value="P-loop containing nucleoside triphosphate hydrolases"/>
    <property type="match status" value="1"/>
</dbReference>
<dbReference type="InterPro" id="IPR027417">
    <property type="entry name" value="P-loop_NTPase"/>
</dbReference>
<dbReference type="InterPro" id="IPR038726">
    <property type="entry name" value="PDDEXK_AddAB-type"/>
</dbReference>
<dbReference type="RefSeq" id="WP_316660526.1">
    <property type="nucleotide sequence ID" value="NZ_JAWHTF010000001.1"/>
</dbReference>
<evidence type="ECO:0000259" key="1">
    <source>
        <dbReference type="Pfam" id="PF12705"/>
    </source>
</evidence>
<protein>
    <submittedName>
        <fullName evidence="2">PD-(D/E)XK nuclease family protein</fullName>
    </submittedName>
</protein>
<gene>
    <name evidence="2" type="ORF">RXV94_01220</name>
</gene>
<feature type="domain" description="PD-(D/E)XK endonuclease-like" evidence="1">
    <location>
        <begin position="644"/>
        <end position="911"/>
    </location>
</feature>
<dbReference type="SUPFAM" id="SSF52980">
    <property type="entry name" value="Restriction endonuclease-like"/>
    <property type="match status" value="1"/>
</dbReference>
<dbReference type="InterPro" id="IPR011604">
    <property type="entry name" value="PDDEXK-like_dom_sf"/>
</dbReference>
<name>A0ABU3U344_9FLAO</name>
<dbReference type="Proteomes" id="UP001268651">
    <property type="component" value="Unassembled WGS sequence"/>
</dbReference>
<dbReference type="Pfam" id="PF12705">
    <property type="entry name" value="PDDEXK_1"/>
    <property type="match status" value="1"/>
</dbReference>
<organism evidence="2 3">
    <name type="scientific">Gilvirhabdus luticola</name>
    <dbReference type="NCBI Taxonomy" id="3079858"/>
    <lineage>
        <taxon>Bacteria</taxon>
        <taxon>Pseudomonadati</taxon>
        <taxon>Bacteroidota</taxon>
        <taxon>Flavobacteriia</taxon>
        <taxon>Flavobacteriales</taxon>
        <taxon>Flavobacteriaceae</taxon>
        <taxon>Gilvirhabdus</taxon>
    </lineage>
</organism>
<dbReference type="Gene3D" id="3.90.320.10">
    <property type="match status" value="1"/>
</dbReference>
<comment type="caution">
    <text evidence="2">The sequence shown here is derived from an EMBL/GenBank/DDBJ whole genome shotgun (WGS) entry which is preliminary data.</text>
</comment>
<evidence type="ECO:0000313" key="3">
    <source>
        <dbReference type="Proteomes" id="UP001268651"/>
    </source>
</evidence>
<accession>A0ABU3U344</accession>
<dbReference type="InterPro" id="IPR011335">
    <property type="entry name" value="Restrct_endonuc-II-like"/>
</dbReference>
<evidence type="ECO:0000313" key="2">
    <source>
        <dbReference type="EMBL" id="MDU8884759.1"/>
    </source>
</evidence>
<proteinExistence type="predicted"/>
<keyword evidence="3" id="KW-1185">Reference proteome</keyword>
<sequence>MTTFIEDVLQDLYKKKLDLSELIFILPNKRSGIFLKQQIAKTISKTIFSPEILSIEEFLQDLSQLKQVTNSTLLFEFYNVYLNLTKKEDRDSFDVFSKWAQVLLQDFNEIDRFLIPHKNIFDYLSAIKETDHWSLDDNKSDFVIKYLTFWKKLYKYYNSFSESLLNQKKGYQGLIFREAVENIQIYIQNNENKKHVFLGFNALNKAEETIIQELLQNDMANIYWDIDEVFFSTSYHDAALFTKKFKTDWTYYKNHAFNWITNHYITEKNISVFGIPKTVGQAKQVGTILKEIKKEKGHLNNTAIVLGDENLLIPVLNSFPNNIEDLNITMGFPLKSTPISNLFETFFRIHKYASKEFYYKDVISIICHPLIRPLFFVNDVDISTNLIQRIQSNNLVYLNLGQLNQITQINIKTVDLLFSDLDNNPAAALKVCSEVILEIKKQLSSNKSQNLLALEYTYRFNELFNELSRLNIEYGHIKNISTLHTVYKELLKIETLDFKGEPLHGLQVMGMLESRVLDFETVIITSVNEGILPSGKTSNSFIPFDVKLENDLPTFKEKSAIYSYHFYRLLQRAKNIYLLYNTEIDVLKGGEKSRFITQLELEGIHKINHKIIVPDSPSITKEFDRIKKTDSVIKKLITVSESGFSPSSLTNYIRNPIDFYFDKILGIKELDDVEETVAANTLGTVVHNTLESFYRPIIGEFLTIGHLKKMKSKISESVKNHFKKVYKEGTINKGKNLIVFEVAKRFVYNFINSEIEELNKGNQIKIIAVEAKHKVKIDIPELPFPVYLSGTVDRVDEYNGTLRIIDYKTGKVDTPNVQITNWEDLTTDYTKYSKSFQVLSYAFMMHLKTPLQFPVEVGIISFKNLNKGFMKFVKKEENSRTKESSITQETLNYYFIELKKLILEICNPQIDFIEKEV</sequence>
<dbReference type="EMBL" id="JAWHTF010000001">
    <property type="protein sequence ID" value="MDU8884759.1"/>
    <property type="molecule type" value="Genomic_DNA"/>
</dbReference>
<reference evidence="2 3" key="1">
    <citation type="submission" date="2023-10" db="EMBL/GenBank/DDBJ databases">
        <title>Marimonas sp. nov. isolated from tidal mud flat.</title>
        <authorList>
            <person name="Jaincy N.J."/>
            <person name="Srinivasan S."/>
            <person name="Lee S.-S."/>
        </authorList>
    </citation>
    <scope>NUCLEOTIDE SEQUENCE [LARGE SCALE GENOMIC DNA]</scope>
    <source>
        <strain evidence="2 3">MJ-SS3</strain>
    </source>
</reference>